<dbReference type="InterPro" id="IPR036941">
    <property type="entry name" value="Rcpt_L-dom_sf"/>
</dbReference>
<dbReference type="Pfam" id="PF00557">
    <property type="entry name" value="Peptidase_M24"/>
    <property type="match status" value="1"/>
</dbReference>
<feature type="transmembrane region" description="Helical" evidence="23">
    <location>
        <begin position="237"/>
        <end position="261"/>
    </location>
</feature>
<dbReference type="Gene3D" id="2.10.220.10">
    <property type="entry name" value="Hormone Receptor, Insulin-like Growth Factor Receptor 1, Chain A, domain 2"/>
    <property type="match status" value="1"/>
</dbReference>
<dbReference type="InterPro" id="IPR000494">
    <property type="entry name" value="Rcpt_L-dom"/>
</dbReference>
<dbReference type="Gene3D" id="3.90.230.10">
    <property type="entry name" value="Creatinase/methionine aminopeptidase superfamily"/>
    <property type="match status" value="1"/>
</dbReference>
<evidence type="ECO:0000256" key="15">
    <source>
        <dbReference type="ARBA" id="ARBA00023015"/>
    </source>
</evidence>
<keyword evidence="9" id="KW-0597">Phosphoprotein</keyword>
<keyword evidence="20" id="KW-0687">Ribonucleoprotein</keyword>
<keyword evidence="15" id="KW-0805">Transcription regulation</keyword>
<keyword evidence="14" id="KW-0007">Acetylation</keyword>
<keyword evidence="12" id="KW-0810">Translation regulation</keyword>
<dbReference type="InterPro" id="IPR036388">
    <property type="entry name" value="WH-like_DNA-bd_sf"/>
</dbReference>
<evidence type="ECO:0000256" key="7">
    <source>
        <dbReference type="ARBA" id="ARBA00022499"/>
    </source>
</evidence>
<evidence type="ECO:0000259" key="24">
    <source>
        <dbReference type="PROSITE" id="PS50011"/>
    </source>
</evidence>
<evidence type="ECO:0000256" key="12">
    <source>
        <dbReference type="ARBA" id="ARBA00022845"/>
    </source>
</evidence>
<keyword evidence="26" id="KW-0418">Kinase</keyword>
<dbReference type="CDD" id="cd01089">
    <property type="entry name" value="PA2G4-like"/>
    <property type="match status" value="1"/>
</dbReference>
<dbReference type="SUPFAM" id="SSF57184">
    <property type="entry name" value="Growth factor receptor domain"/>
    <property type="match status" value="1"/>
</dbReference>
<dbReference type="OrthoDB" id="6219513at2759"/>
<dbReference type="FunFam" id="1.10.510.10:FF:000233">
    <property type="entry name" value="receptor tyrosine-protein kinase erbB-3"/>
    <property type="match status" value="1"/>
</dbReference>
<evidence type="ECO:0000256" key="10">
    <source>
        <dbReference type="ARBA" id="ARBA00022729"/>
    </source>
</evidence>
<dbReference type="Pfam" id="PF07714">
    <property type="entry name" value="PK_Tyr_Ser-Thr"/>
    <property type="match status" value="1"/>
</dbReference>
<evidence type="ECO:0000256" key="23">
    <source>
        <dbReference type="SAM" id="Phobius"/>
    </source>
</evidence>
<evidence type="ECO:0000256" key="5">
    <source>
        <dbReference type="ARBA" id="ARBA00022490"/>
    </source>
</evidence>
<keyword evidence="6" id="KW-0678">Repressor</keyword>
<dbReference type="NCBIfam" id="TIGR00495">
    <property type="entry name" value="crvDNA_42K"/>
    <property type="match status" value="1"/>
</dbReference>
<keyword evidence="19" id="KW-0539">Nucleus</keyword>
<comment type="subcellular location">
    <subcellularLocation>
        <location evidence="2">Cytoplasm</location>
    </subcellularLocation>
    <subcellularLocation>
        <location evidence="1">Membrane</location>
        <topology evidence="1">Single-pass type I membrane protein</topology>
    </subcellularLocation>
    <subcellularLocation>
        <location evidence="3">Nucleus</location>
        <location evidence="3">Nucleolus</location>
    </subcellularLocation>
</comment>
<dbReference type="SUPFAM" id="SSF56112">
    <property type="entry name" value="Protein kinase-like (PK-like)"/>
    <property type="match status" value="1"/>
</dbReference>
<dbReference type="SUPFAM" id="SSF46785">
    <property type="entry name" value="Winged helix' DNA-binding domain"/>
    <property type="match status" value="1"/>
</dbReference>
<dbReference type="Gene3D" id="1.10.510.10">
    <property type="entry name" value="Transferase(Phosphotransferase) domain 1"/>
    <property type="match status" value="1"/>
</dbReference>
<dbReference type="PANTHER" id="PTHR10804:SF11">
    <property type="entry name" value="PROLIFERATION-ASSOCIATED PROTEIN 2G4"/>
    <property type="match status" value="1"/>
</dbReference>
<keyword evidence="18" id="KW-0325">Glycoprotein</keyword>
<feature type="domain" description="Protein kinase" evidence="24">
    <location>
        <begin position="304"/>
        <end position="561"/>
    </location>
</feature>
<name>A0A3Q0EGE6_CARSF</name>
<dbReference type="GO" id="GO:0005737">
    <property type="term" value="C:cytoplasm"/>
    <property type="evidence" value="ECO:0007669"/>
    <property type="project" value="UniProtKB-SubCell"/>
</dbReference>
<dbReference type="Gene3D" id="1.10.10.10">
    <property type="entry name" value="Winged helix-like DNA-binding domain superfamily/Winged helix DNA-binding domain"/>
    <property type="match status" value="1"/>
</dbReference>
<keyword evidence="25" id="KW-1185">Reference proteome</keyword>
<dbReference type="PROSITE" id="PS01202">
    <property type="entry name" value="MAP_2"/>
    <property type="match status" value="1"/>
</dbReference>
<keyword evidence="10" id="KW-0732">Signal</keyword>
<accession>A0A3Q0EGE6</accession>
<keyword evidence="17" id="KW-0804">Transcription</keyword>
<evidence type="ECO:0000256" key="16">
    <source>
        <dbReference type="ARBA" id="ARBA00023157"/>
    </source>
</evidence>
<evidence type="ECO:0000256" key="14">
    <source>
        <dbReference type="ARBA" id="ARBA00022990"/>
    </source>
</evidence>
<evidence type="ECO:0000256" key="13">
    <source>
        <dbReference type="ARBA" id="ARBA00022884"/>
    </source>
</evidence>
<evidence type="ECO:0000256" key="21">
    <source>
        <dbReference type="ARBA" id="ARBA00072789"/>
    </source>
</evidence>
<evidence type="ECO:0000256" key="11">
    <source>
        <dbReference type="ARBA" id="ARBA00022843"/>
    </source>
</evidence>
<proteinExistence type="inferred from homology"/>
<keyword evidence="11" id="KW-0832">Ubl conjugation</keyword>
<evidence type="ECO:0000256" key="4">
    <source>
        <dbReference type="ARBA" id="ARBA00007319"/>
    </source>
</evidence>
<dbReference type="InterPro" id="IPR000994">
    <property type="entry name" value="Pept_M24"/>
</dbReference>
<keyword evidence="23" id="KW-0472">Membrane</keyword>
<keyword evidence="26" id="KW-0675">Receptor</keyword>
<dbReference type="InterPro" id="IPR004545">
    <property type="entry name" value="PA2G4"/>
</dbReference>
<dbReference type="CDD" id="cd05111">
    <property type="entry name" value="PTK_HER3"/>
    <property type="match status" value="1"/>
</dbReference>
<evidence type="ECO:0000256" key="19">
    <source>
        <dbReference type="ARBA" id="ARBA00023242"/>
    </source>
</evidence>
<evidence type="ECO:0000313" key="25">
    <source>
        <dbReference type="Proteomes" id="UP000189704"/>
    </source>
</evidence>
<evidence type="ECO:0000256" key="17">
    <source>
        <dbReference type="ARBA" id="ARBA00023163"/>
    </source>
</evidence>
<dbReference type="GO" id="GO:0007169">
    <property type="term" value="P:cell surface receptor protein tyrosine kinase signaling pathway"/>
    <property type="evidence" value="ECO:0007669"/>
    <property type="project" value="UniProtKB-ARBA"/>
</dbReference>
<dbReference type="PROSITE" id="PS50011">
    <property type="entry name" value="PROTEIN_KINASE_DOM"/>
    <property type="match status" value="1"/>
</dbReference>
<evidence type="ECO:0000256" key="9">
    <source>
        <dbReference type="ARBA" id="ARBA00022553"/>
    </source>
</evidence>
<feature type="region of interest" description="Disordered" evidence="22">
    <location>
        <begin position="628"/>
        <end position="650"/>
    </location>
</feature>
<dbReference type="SUPFAM" id="SSF52058">
    <property type="entry name" value="L domain-like"/>
    <property type="match status" value="1"/>
</dbReference>
<dbReference type="SMART" id="SM00261">
    <property type="entry name" value="FU"/>
    <property type="match status" value="2"/>
</dbReference>
<dbReference type="KEGG" id="csyr:103271002"/>
<evidence type="ECO:0000256" key="8">
    <source>
        <dbReference type="ARBA" id="ARBA00022552"/>
    </source>
</evidence>
<dbReference type="InterPro" id="IPR036005">
    <property type="entry name" value="Creatinase/aminopeptidase-like"/>
</dbReference>
<dbReference type="Pfam" id="PF01030">
    <property type="entry name" value="Recep_L_domain"/>
    <property type="match status" value="1"/>
</dbReference>
<dbReference type="GO" id="GO:0003723">
    <property type="term" value="F:RNA binding"/>
    <property type="evidence" value="ECO:0007669"/>
    <property type="project" value="UniProtKB-KW"/>
</dbReference>
<dbReference type="InterPro" id="IPR000719">
    <property type="entry name" value="Prot_kinase_dom"/>
</dbReference>
<dbReference type="GO" id="GO:0006364">
    <property type="term" value="P:rRNA processing"/>
    <property type="evidence" value="ECO:0007669"/>
    <property type="project" value="UniProtKB-KW"/>
</dbReference>
<dbReference type="InterPro" id="IPR009030">
    <property type="entry name" value="Growth_fac_rcpt_cys_sf"/>
</dbReference>
<evidence type="ECO:0000313" key="26">
    <source>
        <dbReference type="RefSeq" id="XP_021573153.1"/>
    </source>
</evidence>
<keyword evidence="5" id="KW-0963">Cytoplasm</keyword>
<dbReference type="FunFam" id="3.30.200.20:FF:000276">
    <property type="entry name" value="Receptor tyrosine-protein kinase erbB-3"/>
    <property type="match status" value="1"/>
</dbReference>
<organism evidence="25 26">
    <name type="scientific">Carlito syrichta</name>
    <name type="common">Philippine tarsier</name>
    <name type="synonym">Tarsius syrichta</name>
    <dbReference type="NCBI Taxonomy" id="1868482"/>
    <lineage>
        <taxon>Eukaryota</taxon>
        <taxon>Metazoa</taxon>
        <taxon>Chordata</taxon>
        <taxon>Craniata</taxon>
        <taxon>Vertebrata</taxon>
        <taxon>Euteleostomi</taxon>
        <taxon>Mammalia</taxon>
        <taxon>Eutheria</taxon>
        <taxon>Euarchontoglires</taxon>
        <taxon>Primates</taxon>
        <taxon>Haplorrhini</taxon>
        <taxon>Tarsiiformes</taxon>
        <taxon>Tarsiidae</taxon>
        <taxon>Carlito</taxon>
    </lineage>
</organism>
<evidence type="ECO:0000256" key="20">
    <source>
        <dbReference type="ARBA" id="ARBA00023274"/>
    </source>
</evidence>
<protein>
    <recommendedName>
        <fullName evidence="21">Proliferation-associated protein 2G4</fullName>
    </recommendedName>
</protein>
<dbReference type="GO" id="GO:1990904">
    <property type="term" value="C:ribonucleoprotein complex"/>
    <property type="evidence" value="ECO:0007669"/>
    <property type="project" value="UniProtKB-KW"/>
</dbReference>
<keyword evidence="23" id="KW-1133">Transmembrane helix</keyword>
<dbReference type="Gene3D" id="3.80.20.20">
    <property type="entry name" value="Receptor L-domain"/>
    <property type="match status" value="1"/>
</dbReference>
<dbReference type="InterPro" id="IPR036390">
    <property type="entry name" value="WH_DNA-bd_sf"/>
</dbReference>
<dbReference type="Gene3D" id="3.30.200.20">
    <property type="entry name" value="Phosphorylase Kinase, domain 1"/>
    <property type="match status" value="1"/>
</dbReference>
<keyword evidence="13" id="KW-0694">RNA-binding</keyword>
<keyword evidence="7" id="KW-1017">Isopeptide bond</keyword>
<dbReference type="AlphaFoldDB" id="A0A3Q0EGE6"/>
<dbReference type="InterPro" id="IPR032778">
    <property type="entry name" value="GF_recep_IV"/>
</dbReference>
<dbReference type="FunFam" id="1.10.10.10:FF:000029">
    <property type="entry name" value="Proliferation-associated 2G4, a"/>
    <property type="match status" value="1"/>
</dbReference>
<dbReference type="FunFam" id="3.90.230.10:FF:000008">
    <property type="entry name" value="Proliferation-associated 2G4, b"/>
    <property type="match status" value="1"/>
</dbReference>
<dbReference type="GO" id="GO:0004672">
    <property type="term" value="F:protein kinase activity"/>
    <property type="evidence" value="ECO:0007669"/>
    <property type="project" value="InterPro"/>
</dbReference>
<evidence type="ECO:0000256" key="22">
    <source>
        <dbReference type="SAM" id="MobiDB-lite"/>
    </source>
</evidence>
<dbReference type="FunFam" id="3.90.230.10:FF:000031">
    <property type="entry name" value="Proliferation-associated 2G4-like protein"/>
    <property type="match status" value="1"/>
</dbReference>
<dbReference type="GO" id="GO:0006417">
    <property type="term" value="P:regulation of translation"/>
    <property type="evidence" value="ECO:0007669"/>
    <property type="project" value="UniProtKB-KW"/>
</dbReference>
<feature type="region of interest" description="Disordered" evidence="22">
    <location>
        <begin position="677"/>
        <end position="741"/>
    </location>
</feature>
<dbReference type="PANTHER" id="PTHR10804">
    <property type="entry name" value="PROTEASE FAMILY M24 METHIONYL AMINOPEPTIDASE, AMINOPEPTIDASE P"/>
    <property type="match status" value="1"/>
</dbReference>
<dbReference type="Pfam" id="PF14843">
    <property type="entry name" value="GF_recep_IV"/>
    <property type="match status" value="1"/>
</dbReference>
<dbReference type="InterPro" id="IPR001245">
    <property type="entry name" value="Ser-Thr/Tyr_kinase_cat_dom"/>
</dbReference>
<dbReference type="Gene3D" id="1.20.890.10">
    <property type="entry name" value="cAMP-dependent protein kinase regulatory subunit, dimerization-anchoring domain"/>
    <property type="match status" value="1"/>
</dbReference>
<dbReference type="GO" id="GO:0016020">
    <property type="term" value="C:membrane"/>
    <property type="evidence" value="ECO:0007669"/>
    <property type="project" value="UniProtKB-SubCell"/>
</dbReference>
<dbReference type="InterPro" id="IPR006212">
    <property type="entry name" value="Furin_repeat"/>
</dbReference>
<dbReference type="GeneID" id="103271002"/>
<dbReference type="SUPFAM" id="SSF55920">
    <property type="entry name" value="Creatinase/aminopeptidase"/>
    <property type="match status" value="1"/>
</dbReference>
<feature type="compositionally biased region" description="Basic residues" evidence="22">
    <location>
        <begin position="708"/>
        <end position="717"/>
    </location>
</feature>
<dbReference type="GO" id="GO:0005730">
    <property type="term" value="C:nucleolus"/>
    <property type="evidence" value="ECO:0007669"/>
    <property type="project" value="UniProtKB-SubCell"/>
</dbReference>
<keyword evidence="8" id="KW-0698">rRNA processing</keyword>
<dbReference type="CDD" id="cd12095">
    <property type="entry name" value="TM_ErbB3"/>
    <property type="match status" value="1"/>
</dbReference>
<reference evidence="26" key="1">
    <citation type="submission" date="2025-08" db="UniProtKB">
        <authorList>
            <consortium name="RefSeq"/>
        </authorList>
    </citation>
    <scope>IDENTIFICATION</scope>
</reference>
<dbReference type="InterPro" id="IPR011009">
    <property type="entry name" value="Kinase-like_dom_sf"/>
</dbReference>
<dbReference type="PRINTS" id="PR00109">
    <property type="entry name" value="TYRKINASE"/>
</dbReference>
<dbReference type="FunFam" id="2.10.220.10:FF:000016">
    <property type="entry name" value="Receptor tyrosine-protein kinase erbB-3"/>
    <property type="match status" value="1"/>
</dbReference>
<dbReference type="Proteomes" id="UP000189704">
    <property type="component" value="Unplaced"/>
</dbReference>
<dbReference type="CDD" id="cd00064">
    <property type="entry name" value="FU"/>
    <property type="match status" value="2"/>
</dbReference>
<evidence type="ECO:0000256" key="6">
    <source>
        <dbReference type="ARBA" id="ARBA00022491"/>
    </source>
</evidence>
<evidence type="ECO:0000256" key="3">
    <source>
        <dbReference type="ARBA" id="ARBA00004604"/>
    </source>
</evidence>
<evidence type="ECO:0000256" key="18">
    <source>
        <dbReference type="ARBA" id="ARBA00023180"/>
    </source>
</evidence>
<dbReference type="InterPro" id="IPR018349">
    <property type="entry name" value="Pept_M24A_MAP2_BS"/>
</dbReference>
<evidence type="ECO:0000256" key="2">
    <source>
        <dbReference type="ARBA" id="ARBA00004496"/>
    </source>
</evidence>
<feature type="compositionally biased region" description="Polar residues" evidence="22">
    <location>
        <begin position="636"/>
        <end position="646"/>
    </location>
</feature>
<dbReference type="STRING" id="1868482.ENSTSYP00000006208"/>
<keyword evidence="26" id="KW-0808">Transferase</keyword>
<dbReference type="RefSeq" id="XP_021573153.1">
    <property type="nucleotide sequence ID" value="XM_021717478.1"/>
</dbReference>
<keyword evidence="16" id="KW-1015">Disulfide bond</keyword>
<sequence length="1103" mass="122387">MHNFSVFSNLTTIEGRSLYNRGFSLLIMKNLNVTSLGLRSLKEISAGRVYISANRQLCYHHSLNWTRLLRGPSEERLDIKHNRPRRECVAEGKVCDPLCSSGGCWGPGPGQCLSCRNYSRGGICVTHCNFLNGEPREFAHEAECFSCHLECHPMEGTATCNGSGSDACAQCAHFRDGPHCVSRCPHGVLGAKGPIYKYPDVHNECWPCHENCTQGCKGPELQDCLGQPPELIGKTHLTMALAVIAGLVAIFILLGGTFLYWRGRRIQNKRAMRRYLERGESIEPLDPSEKANKVLARIFKETELRKLKVLGSGVFGTVHKGVWIPEGESIKIPVCIKVIEDKSGRQSFQAVTDHMLAIGSLDHAHIVRLLGLCPGSSLQLVTQYLPLGSLLDHVRQHRGALGPQLLLNWGVQIAKGMYYLEEHSMVHRNLAARNVLLKSPSQVQVADFGVADLLPPDDKQLPHSEAKTPIKWMALESIHFGKYTHQSDVWSYGVTVWELMTFGAEPYAGLRLAEVPDLLEKGERLAQPQICTIDVYMVMVKCWMIDENIRPTFKELANEFTRMARDPPRYLVIKRESGPGLAPGAEPPALTNKELEEVELEPELDLDLDLEAEEDNLAATLGSALSLPVGTLTRPRGSQSLLSPSSGYMPMNQGNLEEACQEPAVCGGSERCPRPVSLHPIPRGRLASESSEGHVTGSEVEFQEKVSRCRSRSRSPRPRGDSAYHSQRHSLLTPVTPLSPPGLEEEDVNGYVMPDTHLKGVLRSLVEASSSGVSVLSLCEKGDAMIMEETGKIFKKEKEMKKGIAFPTSISVNNCVCHFSPLKSDQDYILKEGDLVKIDLGVHVDGFIANVAHTFVVGVAQGTQVTGRRADVIKAAHLCAEAALRLVKPGNQNTQVTEAWNKVAHSFNCTPIEGMLSHQLKQHVIDGEKTIIQNPTDQQKKDHEKAEFEVHEVYAVDVLVSSGEGKAKDAGQRTTIYKRDPSKQYGLKMKTSRAFFSEVERRFDAMPFTLRAFDDEKKARMGVVECAKHELLQPFNVLYEKEGEFVAQFKFTVLLMPNGPMRITSGPFEPELYKSEMEVQDAELKALLQSSASRKTQKKKKKK</sequence>
<feature type="non-terminal residue" evidence="26">
    <location>
        <position position="1103"/>
    </location>
</feature>
<gene>
    <name evidence="26" type="primary">LOC103271002</name>
</gene>
<dbReference type="GO" id="GO:0005524">
    <property type="term" value="F:ATP binding"/>
    <property type="evidence" value="ECO:0007669"/>
    <property type="project" value="InterPro"/>
</dbReference>
<comment type="similarity">
    <text evidence="4">Belongs to the peptidase M24 family.</text>
</comment>
<keyword evidence="23" id="KW-0812">Transmembrane</keyword>
<dbReference type="InterPro" id="IPR047113">
    <property type="entry name" value="PA2G4/ARX1"/>
</dbReference>
<evidence type="ECO:0000256" key="1">
    <source>
        <dbReference type="ARBA" id="ARBA00004479"/>
    </source>
</evidence>